<keyword evidence="2" id="KW-1185">Reference proteome</keyword>
<evidence type="ECO:0000313" key="2">
    <source>
        <dbReference type="Proteomes" id="UP001383192"/>
    </source>
</evidence>
<organism evidence="1 2">
    <name type="scientific">Paramarasmius palmivorus</name>
    <dbReference type="NCBI Taxonomy" id="297713"/>
    <lineage>
        <taxon>Eukaryota</taxon>
        <taxon>Fungi</taxon>
        <taxon>Dikarya</taxon>
        <taxon>Basidiomycota</taxon>
        <taxon>Agaricomycotina</taxon>
        <taxon>Agaricomycetes</taxon>
        <taxon>Agaricomycetidae</taxon>
        <taxon>Agaricales</taxon>
        <taxon>Marasmiineae</taxon>
        <taxon>Marasmiaceae</taxon>
        <taxon>Paramarasmius</taxon>
    </lineage>
</organism>
<dbReference type="AlphaFoldDB" id="A0AAW0BAX2"/>
<evidence type="ECO:0000313" key="1">
    <source>
        <dbReference type="EMBL" id="KAK7023377.1"/>
    </source>
</evidence>
<proteinExistence type="predicted"/>
<dbReference type="Gene3D" id="3.80.10.10">
    <property type="entry name" value="Ribonuclease Inhibitor"/>
    <property type="match status" value="1"/>
</dbReference>
<sequence length="336" mass="37801">KANTQLLAPHIPRIARLDLVGPEVLGRNRHPIRDVPEWLTDSLRNDIVPKLSDMTIHPYILDDLSSDIPCHQLKVLEIVDIIDTRPLGPVLQLCTNLHSLTLHLLHDEDSEAFDANTLIEFPSLRQLKITVNLPVGLSLLLPHLLLPSLSSFRISSHHEAAFLAPVTDLVRRSGCHLEEFAMEIRYGRYNVTNTDLGNFLTSCPELSHFEVNVAHPFRRDMLPGVSVCQLLDVLPPVSSRQAPIPSPKLSYVIASERWSNLSADTIDVLLGMLEARIGALEDYRSRVPVPRWKWDLRFGALPECAPEVLEVFESRIEKLAKSGLKWTALPFTNESE</sequence>
<comment type="caution">
    <text evidence="1">The sequence shown here is derived from an EMBL/GenBank/DDBJ whole genome shotgun (WGS) entry which is preliminary data.</text>
</comment>
<reference evidence="1 2" key="1">
    <citation type="submission" date="2024-01" db="EMBL/GenBank/DDBJ databases">
        <title>A draft genome for a cacao thread blight-causing isolate of Paramarasmius palmivorus.</title>
        <authorList>
            <person name="Baruah I.K."/>
            <person name="Bukari Y."/>
            <person name="Amoako-Attah I."/>
            <person name="Meinhardt L.W."/>
            <person name="Bailey B.A."/>
            <person name="Cohen S.P."/>
        </authorList>
    </citation>
    <scope>NUCLEOTIDE SEQUENCE [LARGE SCALE GENOMIC DNA]</scope>
    <source>
        <strain evidence="1 2">GH-12</strain>
    </source>
</reference>
<dbReference type="Proteomes" id="UP001383192">
    <property type="component" value="Unassembled WGS sequence"/>
</dbReference>
<gene>
    <name evidence="1" type="ORF">VNI00_016792</name>
</gene>
<dbReference type="InterPro" id="IPR032675">
    <property type="entry name" value="LRR_dom_sf"/>
</dbReference>
<dbReference type="EMBL" id="JAYKXP010000141">
    <property type="protein sequence ID" value="KAK7023377.1"/>
    <property type="molecule type" value="Genomic_DNA"/>
</dbReference>
<protein>
    <recommendedName>
        <fullName evidence="3">F-box domain-containing protein</fullName>
    </recommendedName>
</protein>
<evidence type="ECO:0008006" key="3">
    <source>
        <dbReference type="Google" id="ProtNLM"/>
    </source>
</evidence>
<feature type="non-terminal residue" evidence="1">
    <location>
        <position position="1"/>
    </location>
</feature>
<dbReference type="SUPFAM" id="SSF52047">
    <property type="entry name" value="RNI-like"/>
    <property type="match status" value="1"/>
</dbReference>
<name>A0AAW0BAX2_9AGAR</name>
<accession>A0AAW0BAX2</accession>